<dbReference type="SFLD" id="SFLDG01129">
    <property type="entry name" value="C1.5:_HAD__Beta-PGM__Phosphata"/>
    <property type="match status" value="1"/>
</dbReference>
<dbReference type="PANTHER" id="PTHR43434:SF24">
    <property type="entry name" value="HYDROLASE-RELATED"/>
    <property type="match status" value="1"/>
</dbReference>
<dbReference type="EMBL" id="BAABAL010000018">
    <property type="protein sequence ID" value="GAA4021111.1"/>
    <property type="molecule type" value="Genomic_DNA"/>
</dbReference>
<dbReference type="Proteomes" id="UP001501747">
    <property type="component" value="Unassembled WGS sequence"/>
</dbReference>
<dbReference type="InterPro" id="IPR036412">
    <property type="entry name" value="HAD-like_sf"/>
</dbReference>
<accession>A0ABP7T4W0</accession>
<dbReference type="Pfam" id="PF13419">
    <property type="entry name" value="HAD_2"/>
    <property type="match status" value="1"/>
</dbReference>
<evidence type="ECO:0000313" key="2">
    <source>
        <dbReference type="Proteomes" id="UP001501747"/>
    </source>
</evidence>
<dbReference type="InterPro" id="IPR023198">
    <property type="entry name" value="PGP-like_dom2"/>
</dbReference>
<comment type="caution">
    <text evidence="1">The sequence shown here is derived from an EMBL/GenBank/DDBJ whole genome shotgun (WGS) entry which is preliminary data.</text>
</comment>
<keyword evidence="2" id="KW-1185">Reference proteome</keyword>
<sequence>MAECAAVLFDLDGTLLDTPTASAPLLRRVVARSGRPMPPANRVRACADLPMEPAFARLLGLPPGHGLVRLSVHRFQELFRERVLPDAARLVFPGITELLRGLRESGHCLAVITGRTRSGAEELLSAAGLRDAVDLVVGSWMTPRGKPYADPALLAARTFGIAAQDCVVVGDAVEDALMASAAGMRAAGVTFGVDQPGQLVAAGVTWLVGSAAELRGVLEPGARAR</sequence>
<dbReference type="RefSeq" id="WP_344879667.1">
    <property type="nucleotide sequence ID" value="NZ_BAABAL010000018.1"/>
</dbReference>
<dbReference type="Gene3D" id="3.40.50.1000">
    <property type="entry name" value="HAD superfamily/HAD-like"/>
    <property type="match status" value="1"/>
</dbReference>
<dbReference type="PANTHER" id="PTHR43434">
    <property type="entry name" value="PHOSPHOGLYCOLATE PHOSPHATASE"/>
    <property type="match status" value="1"/>
</dbReference>
<organism evidence="1 2">
    <name type="scientific">Allokutzneria multivorans</name>
    <dbReference type="NCBI Taxonomy" id="1142134"/>
    <lineage>
        <taxon>Bacteria</taxon>
        <taxon>Bacillati</taxon>
        <taxon>Actinomycetota</taxon>
        <taxon>Actinomycetes</taxon>
        <taxon>Pseudonocardiales</taxon>
        <taxon>Pseudonocardiaceae</taxon>
        <taxon>Allokutzneria</taxon>
    </lineage>
</organism>
<dbReference type="InterPro" id="IPR023214">
    <property type="entry name" value="HAD_sf"/>
</dbReference>
<gene>
    <name evidence="1" type="ORF">GCM10022247_51610</name>
</gene>
<protein>
    <submittedName>
        <fullName evidence="1">Phosphoglycolate phosphatase</fullName>
    </submittedName>
</protein>
<dbReference type="InterPro" id="IPR041492">
    <property type="entry name" value="HAD_2"/>
</dbReference>
<dbReference type="Gene3D" id="1.10.150.240">
    <property type="entry name" value="Putative phosphatase, domain 2"/>
    <property type="match status" value="1"/>
</dbReference>
<name>A0ABP7T4W0_9PSEU</name>
<dbReference type="SFLD" id="SFLDS00003">
    <property type="entry name" value="Haloacid_Dehalogenase"/>
    <property type="match status" value="1"/>
</dbReference>
<reference evidence="2" key="1">
    <citation type="journal article" date="2019" name="Int. J. Syst. Evol. Microbiol.">
        <title>The Global Catalogue of Microorganisms (GCM) 10K type strain sequencing project: providing services to taxonomists for standard genome sequencing and annotation.</title>
        <authorList>
            <consortium name="The Broad Institute Genomics Platform"/>
            <consortium name="The Broad Institute Genome Sequencing Center for Infectious Disease"/>
            <person name="Wu L."/>
            <person name="Ma J."/>
        </authorList>
    </citation>
    <scope>NUCLEOTIDE SEQUENCE [LARGE SCALE GENOMIC DNA]</scope>
    <source>
        <strain evidence="2">JCM 17342</strain>
    </source>
</reference>
<evidence type="ECO:0000313" key="1">
    <source>
        <dbReference type="EMBL" id="GAA4021111.1"/>
    </source>
</evidence>
<proteinExistence type="predicted"/>
<dbReference type="SUPFAM" id="SSF56784">
    <property type="entry name" value="HAD-like"/>
    <property type="match status" value="1"/>
</dbReference>
<dbReference type="InterPro" id="IPR050155">
    <property type="entry name" value="HAD-like_hydrolase_sf"/>
</dbReference>